<sequence>MLKASEENLPNGNYKVCFNFNDVGCATNNACCASLLQSVGKIEIQADKACKATIAGSTFGNVSKSGSTFFDDEFAVGKVRVTALNANRQMMDKSQLCLTIKPPCNSFDVFFQSGKVGGPGLYQYALFNSKADCCPTCVFAPSPPPPDVPAIRRPPPRWSVVFQGSEDRPQNIWYNFRIYLNAGANCRPVPYRNGTCCEASLEGISLPVMPDMKAAVVDATAKFGGDLLTATLFHSYEYGVRLQFKNPFYTDSISVGSYIAVSFAVAKASWTDASLFPCPASKWDPSGPTCDYWLHGYQTAPGNPQEPLIDPEVIPACCPEGVVHMCPPGTPGSCLAAPDASPYTLTFAGRARNGADTVFSFSLAHRNVRSACSAMAIDNMLLYVAKPFATAAVTATLGGVSTKVVAGAEGPTSYLNISMSSYASVAPGTVTVTVKGDVALSDLCVTPAAGGSRVCNYVLKGAQRTSGNTQACCPGGDIPATLPSGRRLLAVTEETQAAVAAGGSICAKADPSSACFALASVEISETFEEGTTYAFKLTRTGALASCPTEFQVQLSSSAMATFKEGHGHIWNGGLPAGDHFSWVLPEASGDGSLGTTTILSFTLKGRGMDRLSRVCTLGRNQDACVFRLVGSSGCYTGTVATDFQYAGNAHHH</sequence>
<dbReference type="Pfam" id="PF12499">
    <property type="entry name" value="DUF3707"/>
    <property type="match status" value="2"/>
</dbReference>
<keyword evidence="3" id="KW-1185">Reference proteome</keyword>
<dbReference type="EMBL" id="JAEHOC010000006">
    <property type="protein sequence ID" value="KAG2440750.1"/>
    <property type="molecule type" value="Genomic_DNA"/>
</dbReference>
<name>A0A835TN26_CHLIN</name>
<feature type="domain" description="Pherophorin" evidence="1">
    <location>
        <begin position="333"/>
        <end position="474"/>
    </location>
</feature>
<feature type="domain" description="Pherophorin" evidence="1">
    <location>
        <begin position="7"/>
        <end position="135"/>
    </location>
</feature>
<organism evidence="2 3">
    <name type="scientific">Chlamydomonas incerta</name>
    <dbReference type="NCBI Taxonomy" id="51695"/>
    <lineage>
        <taxon>Eukaryota</taxon>
        <taxon>Viridiplantae</taxon>
        <taxon>Chlorophyta</taxon>
        <taxon>core chlorophytes</taxon>
        <taxon>Chlorophyceae</taxon>
        <taxon>CS clade</taxon>
        <taxon>Chlamydomonadales</taxon>
        <taxon>Chlamydomonadaceae</taxon>
        <taxon>Chlamydomonas</taxon>
    </lineage>
</organism>
<gene>
    <name evidence="2" type="ORF">HXX76_003607</name>
</gene>
<comment type="caution">
    <text evidence="2">The sequence shown here is derived from an EMBL/GenBank/DDBJ whole genome shotgun (WGS) entry which is preliminary data.</text>
</comment>
<dbReference type="InterPro" id="IPR024616">
    <property type="entry name" value="Pherophorin"/>
</dbReference>
<reference evidence="2" key="1">
    <citation type="journal article" date="2020" name="bioRxiv">
        <title>Comparative genomics of Chlamydomonas.</title>
        <authorList>
            <person name="Craig R.J."/>
            <person name="Hasan A.R."/>
            <person name="Ness R.W."/>
            <person name="Keightley P.D."/>
        </authorList>
    </citation>
    <scope>NUCLEOTIDE SEQUENCE</scope>
    <source>
        <strain evidence="2">SAG 7.73</strain>
    </source>
</reference>
<dbReference type="Proteomes" id="UP000650467">
    <property type="component" value="Unassembled WGS sequence"/>
</dbReference>
<dbReference type="AlphaFoldDB" id="A0A835TN26"/>
<evidence type="ECO:0000259" key="1">
    <source>
        <dbReference type="Pfam" id="PF12499"/>
    </source>
</evidence>
<accession>A0A835TN26</accession>
<protein>
    <recommendedName>
        <fullName evidence="1">Pherophorin domain-containing protein</fullName>
    </recommendedName>
</protein>
<proteinExistence type="predicted"/>
<dbReference type="OrthoDB" id="533826at2759"/>
<evidence type="ECO:0000313" key="3">
    <source>
        <dbReference type="Proteomes" id="UP000650467"/>
    </source>
</evidence>
<evidence type="ECO:0000313" key="2">
    <source>
        <dbReference type="EMBL" id="KAG2440750.1"/>
    </source>
</evidence>